<dbReference type="Pfam" id="PF08281">
    <property type="entry name" value="Sigma70_r4_2"/>
    <property type="match status" value="1"/>
</dbReference>
<dbReference type="Gene3D" id="1.10.1740.10">
    <property type="match status" value="1"/>
</dbReference>
<comment type="similarity">
    <text evidence="1">Belongs to the sigma-70 factor family. ECF subfamily.</text>
</comment>
<comment type="caution">
    <text evidence="8">The sequence shown here is derived from an EMBL/GenBank/DDBJ whole genome shotgun (WGS) entry which is preliminary data.</text>
</comment>
<dbReference type="SUPFAM" id="SSF88659">
    <property type="entry name" value="Sigma3 and sigma4 domains of RNA polymerase sigma factors"/>
    <property type="match status" value="1"/>
</dbReference>
<evidence type="ECO:0000259" key="6">
    <source>
        <dbReference type="Pfam" id="PF04542"/>
    </source>
</evidence>
<dbReference type="InterPro" id="IPR036388">
    <property type="entry name" value="WH-like_DNA-bd_sf"/>
</dbReference>
<dbReference type="InterPro" id="IPR007627">
    <property type="entry name" value="RNA_pol_sigma70_r2"/>
</dbReference>
<dbReference type="InterPro" id="IPR013249">
    <property type="entry name" value="RNA_pol_sigma70_r4_t2"/>
</dbReference>
<dbReference type="PANTHER" id="PTHR43133:SF8">
    <property type="entry name" value="RNA POLYMERASE SIGMA FACTOR HI_1459-RELATED"/>
    <property type="match status" value="1"/>
</dbReference>
<reference evidence="9" key="1">
    <citation type="journal article" date="2019" name="Int. J. Syst. Evol. Microbiol.">
        <title>The Global Catalogue of Microorganisms (GCM) 10K type strain sequencing project: providing services to taxonomists for standard genome sequencing and annotation.</title>
        <authorList>
            <consortium name="The Broad Institute Genomics Platform"/>
            <consortium name="The Broad Institute Genome Sequencing Center for Infectious Disease"/>
            <person name="Wu L."/>
            <person name="Ma J."/>
        </authorList>
    </citation>
    <scope>NUCLEOTIDE SEQUENCE [LARGE SCALE GENOMIC DNA]</scope>
    <source>
        <strain evidence="9">JCM 16540</strain>
    </source>
</reference>
<dbReference type="InterPro" id="IPR014284">
    <property type="entry name" value="RNA_pol_sigma-70_dom"/>
</dbReference>
<dbReference type="InterPro" id="IPR013325">
    <property type="entry name" value="RNA_pol_sigma_r2"/>
</dbReference>
<proteinExistence type="inferred from homology"/>
<evidence type="ECO:0000256" key="2">
    <source>
        <dbReference type="ARBA" id="ARBA00023015"/>
    </source>
</evidence>
<keyword evidence="3" id="KW-0731">Sigma factor</keyword>
<dbReference type="InterPro" id="IPR039425">
    <property type="entry name" value="RNA_pol_sigma-70-like"/>
</dbReference>
<evidence type="ECO:0000313" key="8">
    <source>
        <dbReference type="EMBL" id="GAA3573320.1"/>
    </source>
</evidence>
<evidence type="ECO:0000256" key="5">
    <source>
        <dbReference type="ARBA" id="ARBA00023163"/>
    </source>
</evidence>
<keyword evidence="2" id="KW-0805">Transcription regulation</keyword>
<evidence type="ECO:0000256" key="4">
    <source>
        <dbReference type="ARBA" id="ARBA00023125"/>
    </source>
</evidence>
<evidence type="ECO:0000256" key="1">
    <source>
        <dbReference type="ARBA" id="ARBA00010641"/>
    </source>
</evidence>
<keyword evidence="9" id="KW-1185">Reference proteome</keyword>
<gene>
    <name evidence="8" type="ORF">GCM10022197_32650</name>
</gene>
<dbReference type="NCBIfam" id="TIGR02937">
    <property type="entry name" value="sigma70-ECF"/>
    <property type="match status" value="1"/>
</dbReference>
<dbReference type="SUPFAM" id="SSF88946">
    <property type="entry name" value="Sigma2 domain of RNA polymerase sigma factors"/>
    <property type="match status" value="1"/>
</dbReference>
<organism evidence="8 9">
    <name type="scientific">Microlunatus spumicola</name>
    <dbReference type="NCBI Taxonomy" id="81499"/>
    <lineage>
        <taxon>Bacteria</taxon>
        <taxon>Bacillati</taxon>
        <taxon>Actinomycetota</taxon>
        <taxon>Actinomycetes</taxon>
        <taxon>Propionibacteriales</taxon>
        <taxon>Propionibacteriaceae</taxon>
        <taxon>Microlunatus</taxon>
    </lineage>
</organism>
<dbReference type="Proteomes" id="UP001500767">
    <property type="component" value="Unassembled WGS sequence"/>
</dbReference>
<sequence length="178" mass="19483">MPTDEDLDGLVPAAQAGDAEALNALLVRLQPLVLRRCSRFLPHRADAEEAAQDTLLAVSRGLGGWTGRGSFRGWVTVIASNCARATYRALRRRSEVAGLAPWLEGVDPQTTSVIAGTRLDLLESLDALGAAYPDLGELGYDEIAEVLGLPLTTVRDRIHRARTFVRARLRLSLDERRR</sequence>
<evidence type="ECO:0000256" key="3">
    <source>
        <dbReference type="ARBA" id="ARBA00023082"/>
    </source>
</evidence>
<keyword evidence="5" id="KW-0804">Transcription</keyword>
<dbReference type="Gene3D" id="1.10.10.10">
    <property type="entry name" value="Winged helix-like DNA-binding domain superfamily/Winged helix DNA-binding domain"/>
    <property type="match status" value="1"/>
</dbReference>
<keyword evidence="4" id="KW-0238">DNA-binding</keyword>
<accession>A0ABP6XXM9</accession>
<dbReference type="PANTHER" id="PTHR43133">
    <property type="entry name" value="RNA POLYMERASE ECF-TYPE SIGMA FACTO"/>
    <property type="match status" value="1"/>
</dbReference>
<feature type="domain" description="RNA polymerase sigma-70 region 2" evidence="6">
    <location>
        <begin position="27"/>
        <end position="92"/>
    </location>
</feature>
<evidence type="ECO:0000259" key="7">
    <source>
        <dbReference type="Pfam" id="PF08281"/>
    </source>
</evidence>
<dbReference type="EMBL" id="BAAAYR010000004">
    <property type="protein sequence ID" value="GAA3573320.1"/>
    <property type="molecule type" value="Genomic_DNA"/>
</dbReference>
<protein>
    <submittedName>
        <fullName evidence="8">RNA polymerase sigma factor</fullName>
    </submittedName>
</protein>
<name>A0ABP6XXM9_9ACTN</name>
<feature type="domain" description="RNA polymerase sigma factor 70 region 4 type 2" evidence="7">
    <location>
        <begin position="135"/>
        <end position="163"/>
    </location>
</feature>
<dbReference type="Pfam" id="PF04542">
    <property type="entry name" value="Sigma70_r2"/>
    <property type="match status" value="1"/>
</dbReference>
<evidence type="ECO:0000313" key="9">
    <source>
        <dbReference type="Proteomes" id="UP001500767"/>
    </source>
</evidence>
<dbReference type="RefSeq" id="WP_204909993.1">
    <property type="nucleotide sequence ID" value="NZ_BAAAYR010000004.1"/>
</dbReference>
<dbReference type="InterPro" id="IPR013324">
    <property type="entry name" value="RNA_pol_sigma_r3/r4-like"/>
</dbReference>